<name>A8M9L1_CALMQ</name>
<gene>
    <name evidence="1" type="ordered locus">Cmaq_0038</name>
</gene>
<dbReference type="eggNOG" id="arCOG02960">
    <property type="taxonomic scope" value="Archaea"/>
</dbReference>
<dbReference type="HOGENOM" id="CLU_602177_0_0_2"/>
<proteinExistence type="predicted"/>
<evidence type="ECO:0000313" key="2">
    <source>
        <dbReference type="Proteomes" id="UP000001137"/>
    </source>
</evidence>
<dbReference type="AlphaFoldDB" id="A8M9L1"/>
<keyword evidence="2" id="KW-1185">Reference proteome</keyword>
<dbReference type="STRING" id="397948.Cmaq_0038"/>
<sequence length="454" mass="50585">MFFAVANAVKPNLLDMCRGIQSKADLTPIIEQFIESLLATIDNPQLSYLITPHWGARALSKVIINDKENIDARSLSPLFAGSGEVSNPLILNLNESVISRRMDYRRALREGYDSIIYTGGGNNVNAPLLLGDLTIKSRGEPTEIPVIHVPKATEGIKVKYSIESSIRSELYYDLVIMREGDSRHVVIFGVNVSPIFIGVESCKVLDALINLVNMITSLSFKLNYVIHIAINDEWGNPRFSPLYWGFSTVSFMEGILRSIISDLVPLTYVYLDSLGDRNIVKAPVEVKEALGINDVGELGFMESPGILTENYGYWPIVIKNNDSGSELTGFNVNDVLRLILSKLEADSSSIMSKVTKAFINEVRGVMSLNGVDDLIERINEDNVTNVKRIMIKFVYDKVRERISRVNLLNPTGFESMLDVATGEAYINTSENALEAELRNLKMSTLIRLKEVLIK</sequence>
<accession>A8M9L1</accession>
<dbReference type="Proteomes" id="UP000001137">
    <property type="component" value="Chromosome"/>
</dbReference>
<organism evidence="1 2">
    <name type="scientific">Caldivirga maquilingensis (strain ATCC 700844 / DSM 13496 / JCM 10307 / IC-167)</name>
    <dbReference type="NCBI Taxonomy" id="397948"/>
    <lineage>
        <taxon>Archaea</taxon>
        <taxon>Thermoproteota</taxon>
        <taxon>Thermoprotei</taxon>
        <taxon>Thermoproteales</taxon>
        <taxon>Thermoproteaceae</taxon>
        <taxon>Caldivirga</taxon>
    </lineage>
</organism>
<dbReference type="KEGG" id="cma:Cmaq_0038"/>
<reference evidence="1 2" key="1">
    <citation type="submission" date="2007-10" db="EMBL/GenBank/DDBJ databases">
        <title>Complete sequence of Caldivirga maquilingensis IC-167.</title>
        <authorList>
            <consortium name="US DOE Joint Genome Institute"/>
            <person name="Copeland A."/>
            <person name="Lucas S."/>
            <person name="Lapidus A."/>
            <person name="Barry K."/>
            <person name="Glavina del Rio T."/>
            <person name="Dalin E."/>
            <person name="Tice H."/>
            <person name="Pitluck S."/>
            <person name="Saunders E."/>
            <person name="Brettin T."/>
            <person name="Bruce D."/>
            <person name="Detter J.C."/>
            <person name="Han C."/>
            <person name="Schmutz J."/>
            <person name="Larimer F."/>
            <person name="Land M."/>
            <person name="Hauser L."/>
            <person name="Kyrpides N."/>
            <person name="Ivanova N."/>
            <person name="Biddle J.F."/>
            <person name="Zhang Z."/>
            <person name="Fitz-Gibbon S.T."/>
            <person name="Lowe T.M."/>
            <person name="Saltikov C."/>
            <person name="House C.H."/>
            <person name="Richardson P."/>
        </authorList>
    </citation>
    <scope>NUCLEOTIDE SEQUENCE [LARGE SCALE GENOMIC DNA]</scope>
    <source>
        <strain evidence="2">ATCC 700844 / DSM 13496 / JCM 10307 / IC-167</strain>
    </source>
</reference>
<evidence type="ECO:0000313" key="1">
    <source>
        <dbReference type="EMBL" id="ABW00892.1"/>
    </source>
</evidence>
<dbReference type="EMBL" id="CP000852">
    <property type="protein sequence ID" value="ABW00892.1"/>
    <property type="molecule type" value="Genomic_DNA"/>
</dbReference>
<protein>
    <submittedName>
        <fullName evidence="1">Uncharacterized protein</fullName>
    </submittedName>
</protein>